<feature type="binding site" evidence="7">
    <location>
        <position position="170"/>
    </location>
    <ligand>
        <name>glyoxylate</name>
        <dbReference type="ChEBI" id="CHEBI:36655"/>
    </ligand>
</feature>
<feature type="binding site" evidence="7">
    <location>
        <position position="30"/>
    </location>
    <ligand>
        <name>glyoxylate</name>
        <dbReference type="ChEBI" id="CHEBI:36655"/>
    </ligand>
</feature>
<evidence type="ECO:0000256" key="3">
    <source>
        <dbReference type="ARBA" id="ARBA00022643"/>
    </source>
</evidence>
<evidence type="ECO:0000259" key="8">
    <source>
        <dbReference type="PROSITE" id="PS51349"/>
    </source>
</evidence>
<dbReference type="Proteomes" id="UP000322315">
    <property type="component" value="Unassembled WGS sequence"/>
</dbReference>
<evidence type="ECO:0000256" key="4">
    <source>
        <dbReference type="ARBA" id="ARBA00023002"/>
    </source>
</evidence>
<feature type="binding site" evidence="7">
    <location>
        <begin position="312"/>
        <end position="316"/>
    </location>
    <ligand>
        <name>FMN</name>
        <dbReference type="ChEBI" id="CHEBI:58210"/>
    </ligand>
</feature>
<evidence type="ECO:0000256" key="5">
    <source>
        <dbReference type="ARBA" id="ARBA00024042"/>
    </source>
</evidence>
<dbReference type="Gene3D" id="3.20.20.70">
    <property type="entry name" value="Aldolase class I"/>
    <property type="match status" value="1"/>
</dbReference>
<dbReference type="SUPFAM" id="SSF51395">
    <property type="entry name" value="FMN-linked oxidoreductases"/>
    <property type="match status" value="1"/>
</dbReference>
<dbReference type="GO" id="GO:0009060">
    <property type="term" value="P:aerobic respiration"/>
    <property type="evidence" value="ECO:0007669"/>
    <property type="project" value="TreeGrafter"/>
</dbReference>
<dbReference type="AlphaFoldDB" id="A0A5M7B3I2"/>
<dbReference type="InterPro" id="IPR000262">
    <property type="entry name" value="FMN-dep_DH"/>
</dbReference>
<evidence type="ECO:0000256" key="7">
    <source>
        <dbReference type="PIRSR" id="PIRSR000138-2"/>
    </source>
</evidence>
<dbReference type="InterPro" id="IPR012133">
    <property type="entry name" value="Alpha-hydoxy_acid_DH_FMN"/>
</dbReference>
<dbReference type="GO" id="GO:0010181">
    <property type="term" value="F:FMN binding"/>
    <property type="evidence" value="ECO:0007669"/>
    <property type="project" value="InterPro"/>
</dbReference>
<dbReference type="PANTHER" id="PTHR10578">
    <property type="entry name" value="S -2-HYDROXY-ACID OXIDASE-RELATED"/>
    <property type="match status" value="1"/>
</dbReference>
<feature type="active site" description="Proton acceptor" evidence="6">
    <location>
        <position position="281"/>
    </location>
</feature>
<keyword evidence="11" id="KW-1185">Reference proteome</keyword>
<dbReference type="OrthoDB" id="9770452at2"/>
<dbReference type="PROSITE" id="PS00557">
    <property type="entry name" value="FMN_HYDROXY_ACID_DH_1"/>
    <property type="match status" value="1"/>
</dbReference>
<keyword evidence="4" id="KW-0560">Oxidoreductase</keyword>
<reference evidence="9 12" key="1">
    <citation type="journal article" date="2015" name="Int. J. Syst. Evol. Microbiol.">
        <title>Algibacter amylolyticus sp. nov., isolated from intertidal sediment.</title>
        <authorList>
            <person name="Zhang D.C."/>
            <person name="Wu J."/>
            <person name="Neuner K."/>
            <person name="Yao J."/>
            <person name="Margesin R."/>
        </authorList>
    </citation>
    <scope>NUCLEOTIDE SEQUENCE [LARGE SCALE GENOMIC DNA]</scope>
    <source>
        <strain evidence="9 12">RU-4-M-4</strain>
    </source>
</reference>
<dbReference type="GO" id="GO:0005886">
    <property type="term" value="C:plasma membrane"/>
    <property type="evidence" value="ECO:0007669"/>
    <property type="project" value="TreeGrafter"/>
</dbReference>
<evidence type="ECO:0000256" key="1">
    <source>
        <dbReference type="ARBA" id="ARBA00001917"/>
    </source>
</evidence>
<comment type="cofactor">
    <cofactor evidence="1">
        <name>FMN</name>
        <dbReference type="ChEBI" id="CHEBI:58210"/>
    </cofactor>
</comment>
<evidence type="ECO:0000313" key="12">
    <source>
        <dbReference type="Proteomes" id="UP000322315"/>
    </source>
</evidence>
<dbReference type="GO" id="GO:0004459">
    <property type="term" value="F:L-lactate dehydrogenase (NAD+) activity"/>
    <property type="evidence" value="ECO:0007669"/>
    <property type="project" value="TreeGrafter"/>
</dbReference>
<comment type="similarity">
    <text evidence="5">Belongs to the FMN-dependent alpha-hydroxy acid dehydrogenase family.</text>
</comment>
<dbReference type="EMBL" id="VWRS01000010">
    <property type="protein sequence ID" value="KAA5821885.1"/>
    <property type="molecule type" value="Genomic_DNA"/>
</dbReference>
<feature type="binding site" evidence="7">
    <location>
        <begin position="335"/>
        <end position="336"/>
    </location>
    <ligand>
        <name>FMN</name>
        <dbReference type="ChEBI" id="CHEBI:58210"/>
    </ligand>
</feature>
<gene>
    <name evidence="9" type="ORF">F2B50_15370</name>
    <name evidence="10" type="ORF">FPF71_15370</name>
</gene>
<comment type="caution">
    <text evidence="9">The sequence shown here is derived from an EMBL/GenBank/DDBJ whole genome shotgun (WGS) entry which is preliminary data.</text>
</comment>
<dbReference type="CDD" id="cd02809">
    <property type="entry name" value="alpha_hydroxyacid_oxid_FMN"/>
    <property type="match status" value="1"/>
</dbReference>
<feature type="binding site" evidence="7">
    <location>
        <position position="112"/>
    </location>
    <ligand>
        <name>FMN</name>
        <dbReference type="ChEBI" id="CHEBI:58210"/>
    </ligand>
</feature>
<dbReference type="RefSeq" id="WP_144117817.1">
    <property type="nucleotide sequence ID" value="NZ_JACHGE010000008.1"/>
</dbReference>
<accession>A0A5M7B3I2</accession>
<evidence type="ECO:0000256" key="2">
    <source>
        <dbReference type="ARBA" id="ARBA00022630"/>
    </source>
</evidence>
<feature type="binding site" evidence="7">
    <location>
        <position position="279"/>
    </location>
    <ligand>
        <name>FMN</name>
        <dbReference type="ChEBI" id="CHEBI:58210"/>
    </ligand>
</feature>
<dbReference type="EMBL" id="VMBF01000010">
    <property type="protein sequence ID" value="TSJ73169.1"/>
    <property type="molecule type" value="Genomic_DNA"/>
</dbReference>
<dbReference type="InterPro" id="IPR037396">
    <property type="entry name" value="FMN_HAD"/>
</dbReference>
<feature type="binding site" evidence="7">
    <location>
        <position position="284"/>
    </location>
    <ligand>
        <name>glyoxylate</name>
        <dbReference type="ChEBI" id="CHEBI:36655"/>
    </ligand>
</feature>
<dbReference type="PIRSF" id="PIRSF000138">
    <property type="entry name" value="Al-hdrx_acd_dh"/>
    <property type="match status" value="1"/>
</dbReference>
<dbReference type="PROSITE" id="PS51349">
    <property type="entry name" value="FMN_HYDROXY_ACID_DH_2"/>
    <property type="match status" value="1"/>
</dbReference>
<dbReference type="InterPro" id="IPR013785">
    <property type="entry name" value="Aldolase_TIM"/>
</dbReference>
<proteinExistence type="inferred from homology"/>
<feature type="domain" description="FMN hydroxy acid dehydrogenase" evidence="8">
    <location>
        <begin position="4"/>
        <end position="381"/>
    </location>
</feature>
<keyword evidence="2 7" id="KW-0285">Flavoprotein</keyword>
<reference evidence="10 11" key="2">
    <citation type="submission" date="2019-07" db="EMBL/GenBank/DDBJ databases">
        <title>Algibacter marinivivus sp. nov., isolated from the surface of a marine red alga.</title>
        <authorList>
            <person name="Zhong X."/>
            <person name="Xu W."/>
            <person name="Zhang Y."/>
            <person name="Zhang Q."/>
            <person name="Du Z."/>
        </authorList>
    </citation>
    <scope>NUCLEOTIDE SEQUENCE [LARGE SCALE GENOMIC DNA]</scope>
    <source>
        <strain evidence="10 11">RU-4-M-4</strain>
    </source>
</reference>
<keyword evidence="3 7" id="KW-0288">FMN</keyword>
<protein>
    <submittedName>
        <fullName evidence="9">Alpha-hydroxy-acid oxidizing protein</fullName>
    </submittedName>
</protein>
<dbReference type="InterPro" id="IPR008259">
    <property type="entry name" value="FMN_hydac_DH_AS"/>
</dbReference>
<feature type="binding site" evidence="7">
    <location>
        <position position="133"/>
    </location>
    <ligand>
        <name>FMN</name>
        <dbReference type="ChEBI" id="CHEBI:58210"/>
    </ligand>
</feature>
<evidence type="ECO:0000313" key="9">
    <source>
        <dbReference type="EMBL" id="KAA5821885.1"/>
    </source>
</evidence>
<evidence type="ECO:0000313" key="11">
    <source>
        <dbReference type="Proteomes" id="UP000315145"/>
    </source>
</evidence>
<reference evidence="9" key="3">
    <citation type="submission" date="2019-09" db="EMBL/GenBank/DDBJ databases">
        <authorList>
            <person name="Zhang D.-C."/>
        </authorList>
    </citation>
    <scope>NUCLEOTIDE SEQUENCE</scope>
    <source>
        <strain evidence="9">RU-4-M-4</strain>
    </source>
</reference>
<feature type="binding site" evidence="7">
    <location>
        <begin position="83"/>
        <end position="85"/>
    </location>
    <ligand>
        <name>FMN</name>
        <dbReference type="ChEBI" id="CHEBI:58210"/>
    </ligand>
</feature>
<name>A0A5M7B3I2_9FLAO</name>
<dbReference type="Proteomes" id="UP000315145">
    <property type="component" value="Unassembled WGS sequence"/>
</dbReference>
<dbReference type="PANTHER" id="PTHR10578:SF107">
    <property type="entry name" value="2-HYDROXYACID OXIDASE 1"/>
    <property type="match status" value="1"/>
</dbReference>
<evidence type="ECO:0000256" key="6">
    <source>
        <dbReference type="PIRSR" id="PIRSR000138-1"/>
    </source>
</evidence>
<feature type="binding site" evidence="7">
    <location>
        <position position="257"/>
    </location>
    <ligand>
        <name>FMN</name>
        <dbReference type="ChEBI" id="CHEBI:58210"/>
    </ligand>
</feature>
<feature type="binding site" evidence="7">
    <location>
        <position position="135"/>
    </location>
    <ligand>
        <name>glyoxylate</name>
        <dbReference type="ChEBI" id="CHEBI:36655"/>
    </ligand>
</feature>
<dbReference type="Pfam" id="PF01070">
    <property type="entry name" value="FMN_dh"/>
    <property type="match status" value="1"/>
</dbReference>
<feature type="binding site" evidence="7">
    <location>
        <position position="281"/>
    </location>
    <ligand>
        <name>glyoxylate</name>
        <dbReference type="ChEBI" id="CHEBI:36655"/>
    </ligand>
</feature>
<organism evidence="9 12">
    <name type="scientific">Algibacter amylolyticus</name>
    <dbReference type="NCBI Taxonomy" id="1608400"/>
    <lineage>
        <taxon>Bacteria</taxon>
        <taxon>Pseudomonadati</taxon>
        <taxon>Bacteroidota</taxon>
        <taxon>Flavobacteriia</taxon>
        <taxon>Flavobacteriales</taxon>
        <taxon>Flavobacteriaceae</taxon>
        <taxon>Algibacter</taxon>
    </lineage>
</organism>
<sequence>MKLTINPKYPSVTDLRKRAMVKMPKFAFEYLDGGCNEDINLDKNRSDIQKIELMPQYLSKFDKSNLKTELFGHTYDAPFGIAPVGLQGLMWPNAPEILAKAAVEHNVPFILSTVTTSSIERIAEITEGKSWFQLYHPAEEKVKRDLLDRSAAAGTDVLVILADVPTFGYRPRDVRNGLAMPPTMSLKNILEVFKKPDWAIQTLIHGQPAFKTLEPYMPKGLNLKKLGEFMDVTFSGRLNTDRIASIRDQWKGKLVIKGVVSEQDTQKAIELGVDGLIVSNHGGRQLDAGQSTIVPMTHLAKKYKGQIKIMVDSGLRGGPDIARAMASGAEFTFMGRTFMYGVGALGKQGGDHTISLMKREFQQVMEQVCCEKVEDLPNHLI</sequence>
<evidence type="ECO:0000313" key="10">
    <source>
        <dbReference type="EMBL" id="TSJ73169.1"/>
    </source>
</evidence>